<reference evidence="6 7" key="1">
    <citation type="submission" date="2015-11" db="EMBL/GenBank/DDBJ databases">
        <title>Draft genome of Sulfurovum riftiae 1812E, a member of the Epsilonproteobacteria isolated from the tube of the deep-sea hydrothermal vent tubewom Riftia pachyptila.</title>
        <authorList>
            <person name="Vetriani C."/>
            <person name="Giovannelli D."/>
        </authorList>
    </citation>
    <scope>NUCLEOTIDE SEQUENCE [LARGE SCALE GENOMIC DNA]</scope>
    <source>
        <strain evidence="6 7">1812E</strain>
    </source>
</reference>
<dbReference type="OrthoDB" id="5461070at2"/>
<dbReference type="STRING" id="1630136.AS592_11330"/>
<dbReference type="InterPro" id="IPR012451">
    <property type="entry name" value="DUF1656"/>
</dbReference>
<dbReference type="Pfam" id="PF07869">
    <property type="entry name" value="DUF1656"/>
    <property type="match status" value="1"/>
</dbReference>
<feature type="transmembrane region" description="Helical" evidence="5">
    <location>
        <begin position="50"/>
        <end position="69"/>
    </location>
</feature>
<evidence type="ECO:0000256" key="2">
    <source>
        <dbReference type="ARBA" id="ARBA00022692"/>
    </source>
</evidence>
<evidence type="ECO:0000256" key="3">
    <source>
        <dbReference type="ARBA" id="ARBA00022989"/>
    </source>
</evidence>
<proteinExistence type="predicted"/>
<evidence type="ECO:0000256" key="4">
    <source>
        <dbReference type="ARBA" id="ARBA00023136"/>
    </source>
</evidence>
<keyword evidence="2 5" id="KW-0812">Transmembrane</keyword>
<accession>A0A151CJK9</accession>
<organism evidence="6 7">
    <name type="scientific">Sulfurovum riftiae</name>
    <dbReference type="NCBI Taxonomy" id="1630136"/>
    <lineage>
        <taxon>Bacteria</taxon>
        <taxon>Pseudomonadati</taxon>
        <taxon>Campylobacterota</taxon>
        <taxon>Epsilonproteobacteria</taxon>
        <taxon>Campylobacterales</taxon>
        <taxon>Sulfurovaceae</taxon>
        <taxon>Sulfurovum</taxon>
    </lineage>
</organism>
<comment type="caution">
    <text evidence="6">The sequence shown here is derived from an EMBL/GenBank/DDBJ whole genome shotgun (WGS) entry which is preliminary data.</text>
</comment>
<dbReference type="AlphaFoldDB" id="A0A151CJK9"/>
<sequence length="71" mass="8301">MLNNYPHELSIDDVYFSPILPVVLLSFLAAVITVLILNKLKVSRYFYAPSYVFIAVMALYMVLIDHFWIKF</sequence>
<evidence type="ECO:0000256" key="1">
    <source>
        <dbReference type="ARBA" id="ARBA00022475"/>
    </source>
</evidence>
<keyword evidence="4 5" id="KW-0472">Membrane</keyword>
<evidence type="ECO:0000256" key="5">
    <source>
        <dbReference type="SAM" id="Phobius"/>
    </source>
</evidence>
<evidence type="ECO:0000313" key="7">
    <source>
        <dbReference type="Proteomes" id="UP000075359"/>
    </source>
</evidence>
<keyword evidence="1" id="KW-1003">Cell membrane</keyword>
<dbReference type="RefSeq" id="WP_067328714.1">
    <property type="nucleotide sequence ID" value="NZ_LNKT01000001.1"/>
</dbReference>
<dbReference type="Proteomes" id="UP000075359">
    <property type="component" value="Unassembled WGS sequence"/>
</dbReference>
<name>A0A151CJK9_9BACT</name>
<dbReference type="EMBL" id="LNKT01000001">
    <property type="protein sequence ID" value="KYJ87677.1"/>
    <property type="molecule type" value="Genomic_DNA"/>
</dbReference>
<keyword evidence="7" id="KW-1185">Reference proteome</keyword>
<protein>
    <recommendedName>
        <fullName evidence="8">DUF1656 domain-containing protein</fullName>
    </recommendedName>
</protein>
<evidence type="ECO:0008006" key="8">
    <source>
        <dbReference type="Google" id="ProtNLM"/>
    </source>
</evidence>
<gene>
    <name evidence="6" type="ORF">AS592_11330</name>
</gene>
<evidence type="ECO:0000313" key="6">
    <source>
        <dbReference type="EMBL" id="KYJ87677.1"/>
    </source>
</evidence>
<feature type="transmembrane region" description="Helical" evidence="5">
    <location>
        <begin position="15"/>
        <end position="38"/>
    </location>
</feature>
<keyword evidence="3 5" id="KW-1133">Transmembrane helix</keyword>